<dbReference type="EMBL" id="SKFH01000028">
    <property type="protein sequence ID" value="TCZ68361.1"/>
    <property type="molecule type" value="Genomic_DNA"/>
</dbReference>
<dbReference type="GO" id="GO:0015074">
    <property type="term" value="P:DNA integration"/>
    <property type="evidence" value="ECO:0007669"/>
    <property type="project" value="InterPro"/>
</dbReference>
<name>A0A4R4E1A8_9BACT</name>
<dbReference type="AlphaFoldDB" id="A0A4R4E1A8"/>
<protein>
    <submittedName>
        <fullName evidence="3">IS3 family transposase</fullName>
    </submittedName>
</protein>
<dbReference type="InterPro" id="IPR036397">
    <property type="entry name" value="RNaseH_sf"/>
</dbReference>
<dbReference type="PROSITE" id="PS50994">
    <property type="entry name" value="INTEGRASE"/>
    <property type="match status" value="1"/>
</dbReference>
<dbReference type="Gene3D" id="3.30.420.10">
    <property type="entry name" value="Ribonuclease H-like superfamily/Ribonuclease H"/>
    <property type="match status" value="1"/>
</dbReference>
<organism evidence="3 4">
    <name type="scientific">Flaviaesturariibacter aridisoli</name>
    <dbReference type="NCBI Taxonomy" id="2545761"/>
    <lineage>
        <taxon>Bacteria</taxon>
        <taxon>Pseudomonadati</taxon>
        <taxon>Bacteroidota</taxon>
        <taxon>Chitinophagia</taxon>
        <taxon>Chitinophagales</taxon>
        <taxon>Chitinophagaceae</taxon>
        <taxon>Flaviaestuariibacter</taxon>
    </lineage>
</organism>
<dbReference type="NCBIfam" id="NF033516">
    <property type="entry name" value="transpos_IS3"/>
    <property type="match status" value="1"/>
</dbReference>
<keyword evidence="4" id="KW-1185">Reference proteome</keyword>
<dbReference type="PANTHER" id="PTHR46889:SF5">
    <property type="entry name" value="INTEGRASE PROTEIN"/>
    <property type="match status" value="1"/>
</dbReference>
<dbReference type="PANTHER" id="PTHR46889">
    <property type="entry name" value="TRANSPOSASE INSF FOR INSERTION SEQUENCE IS3B-RELATED"/>
    <property type="match status" value="1"/>
</dbReference>
<accession>A0A4R4E1A8</accession>
<reference evidence="3 4" key="1">
    <citation type="submission" date="2019-03" db="EMBL/GenBank/DDBJ databases">
        <authorList>
            <person name="Kim M.K.M."/>
        </authorList>
    </citation>
    <scope>NUCLEOTIDE SEQUENCE [LARGE SCALE GENOMIC DNA]</scope>
    <source>
        <strain evidence="3 4">17J68-15</strain>
    </source>
</reference>
<dbReference type="InterPro" id="IPR012337">
    <property type="entry name" value="RNaseH-like_sf"/>
</dbReference>
<feature type="non-terminal residue" evidence="3">
    <location>
        <position position="1"/>
    </location>
</feature>
<evidence type="ECO:0000259" key="2">
    <source>
        <dbReference type="PROSITE" id="PS50994"/>
    </source>
</evidence>
<evidence type="ECO:0000313" key="4">
    <source>
        <dbReference type="Proteomes" id="UP000295164"/>
    </source>
</evidence>
<dbReference type="Pfam" id="PF00665">
    <property type="entry name" value="rve"/>
    <property type="match status" value="1"/>
</dbReference>
<feature type="domain" description="Integrase catalytic" evidence="2">
    <location>
        <begin position="166"/>
        <end position="327"/>
    </location>
</feature>
<evidence type="ECO:0000313" key="3">
    <source>
        <dbReference type="EMBL" id="TCZ68361.1"/>
    </source>
</evidence>
<dbReference type="InterPro" id="IPR048020">
    <property type="entry name" value="Transpos_IS3"/>
</dbReference>
<feature type="region of interest" description="Disordered" evidence="1">
    <location>
        <begin position="1"/>
        <end position="33"/>
    </location>
</feature>
<dbReference type="InterPro" id="IPR050900">
    <property type="entry name" value="Transposase_IS3/IS150/IS904"/>
</dbReference>
<dbReference type="Proteomes" id="UP000295164">
    <property type="component" value="Unassembled WGS sequence"/>
</dbReference>
<dbReference type="GO" id="GO:0003676">
    <property type="term" value="F:nucleic acid binding"/>
    <property type="evidence" value="ECO:0007669"/>
    <property type="project" value="InterPro"/>
</dbReference>
<proteinExistence type="predicted"/>
<dbReference type="OrthoDB" id="9815231at2"/>
<dbReference type="SUPFAM" id="SSF53098">
    <property type="entry name" value="Ribonuclease H-like"/>
    <property type="match status" value="1"/>
</dbReference>
<dbReference type="InterPro" id="IPR001584">
    <property type="entry name" value="Integrase_cat-core"/>
</dbReference>
<comment type="caution">
    <text evidence="3">The sequence shown here is derived from an EMBL/GenBank/DDBJ whole genome shotgun (WGS) entry which is preliminary data.</text>
</comment>
<gene>
    <name evidence="3" type="ORF">E0486_14315</name>
</gene>
<sequence length="345" mass="38869">DPGAAHQRTGSCTSMGARQEPAAGNHHRGSGKAVRNRVAKKVARQAAQTLQTQGRLSLSRACRLLGISRQAFYQQRSRNEVRALRLAPVRHLVQEKRQLMPRLGTRKLHYLLAPELKTRGLKLGRDALFDYLRGEHLLVQPRKCYTKTTNSKHWLRKHPNRTEGLELTRPEQLWVADITYVTTKENTAYLSLITDAYSRKIVGHFVSDSLATEGVACALKTALKQRKANLPLIHHSDRGIQYCAAPYQEVLQSGNVLCSMTQGGDCYQNALAERINGILKDEFLLTPCPDLQSLRTVVAQSIHIYNTQRPHLSLHYKTPNFIHEKSLEAISNQGSKNNLKTVNLF</sequence>
<evidence type="ECO:0000256" key="1">
    <source>
        <dbReference type="SAM" id="MobiDB-lite"/>
    </source>
</evidence>